<protein>
    <recommendedName>
        <fullName evidence="6">Enoyl reductase (ER) domain-containing protein</fullName>
    </recommendedName>
</protein>
<gene>
    <name evidence="7" type="ORF">VNI00_011267</name>
</gene>
<keyword evidence="4" id="KW-0560">Oxidoreductase</keyword>
<dbReference type="InterPro" id="IPR011032">
    <property type="entry name" value="GroES-like_sf"/>
</dbReference>
<dbReference type="Gene3D" id="3.90.180.10">
    <property type="entry name" value="Medium-chain alcohol dehydrogenases, catalytic domain"/>
    <property type="match status" value="1"/>
</dbReference>
<comment type="caution">
    <text evidence="7">The sequence shown here is derived from an EMBL/GenBank/DDBJ whole genome shotgun (WGS) entry which is preliminary data.</text>
</comment>
<evidence type="ECO:0000256" key="2">
    <source>
        <dbReference type="ARBA" id="ARBA00022723"/>
    </source>
</evidence>
<evidence type="ECO:0000259" key="6">
    <source>
        <dbReference type="SMART" id="SM00829"/>
    </source>
</evidence>
<dbReference type="SUPFAM" id="SSF51735">
    <property type="entry name" value="NAD(P)-binding Rossmann-fold domains"/>
    <property type="match status" value="1"/>
</dbReference>
<dbReference type="InterPro" id="IPR020843">
    <property type="entry name" value="ER"/>
</dbReference>
<dbReference type="InterPro" id="IPR013149">
    <property type="entry name" value="ADH-like_C"/>
</dbReference>
<keyword evidence="3 5" id="KW-0862">Zinc</keyword>
<keyword evidence="2 5" id="KW-0479">Metal-binding</keyword>
<comment type="similarity">
    <text evidence="5">Belongs to the zinc-containing alcohol dehydrogenase family.</text>
</comment>
<dbReference type="InterPro" id="IPR002328">
    <property type="entry name" value="ADH_Zn_CS"/>
</dbReference>
<reference evidence="7 8" key="1">
    <citation type="submission" date="2024-01" db="EMBL/GenBank/DDBJ databases">
        <title>A draft genome for a cacao thread blight-causing isolate of Paramarasmius palmivorus.</title>
        <authorList>
            <person name="Baruah I.K."/>
            <person name="Bukari Y."/>
            <person name="Amoako-Attah I."/>
            <person name="Meinhardt L.W."/>
            <person name="Bailey B.A."/>
            <person name="Cohen S.P."/>
        </authorList>
    </citation>
    <scope>NUCLEOTIDE SEQUENCE [LARGE SCALE GENOMIC DNA]</scope>
    <source>
        <strain evidence="7 8">GH-12</strain>
    </source>
</reference>
<dbReference type="EMBL" id="JAYKXP010000048">
    <property type="protein sequence ID" value="KAK7037276.1"/>
    <property type="molecule type" value="Genomic_DNA"/>
</dbReference>
<organism evidence="7 8">
    <name type="scientific">Paramarasmius palmivorus</name>
    <dbReference type="NCBI Taxonomy" id="297713"/>
    <lineage>
        <taxon>Eukaryota</taxon>
        <taxon>Fungi</taxon>
        <taxon>Dikarya</taxon>
        <taxon>Basidiomycota</taxon>
        <taxon>Agaricomycotina</taxon>
        <taxon>Agaricomycetes</taxon>
        <taxon>Agaricomycetidae</taxon>
        <taxon>Agaricales</taxon>
        <taxon>Marasmiineae</taxon>
        <taxon>Marasmiaceae</taxon>
        <taxon>Paramarasmius</taxon>
    </lineage>
</organism>
<dbReference type="GO" id="GO:0008270">
    <property type="term" value="F:zinc ion binding"/>
    <property type="evidence" value="ECO:0007669"/>
    <property type="project" value="InterPro"/>
</dbReference>
<dbReference type="PROSITE" id="PS00059">
    <property type="entry name" value="ADH_ZINC"/>
    <property type="match status" value="1"/>
</dbReference>
<dbReference type="InterPro" id="IPR047109">
    <property type="entry name" value="CAD-like"/>
</dbReference>
<evidence type="ECO:0000256" key="3">
    <source>
        <dbReference type="ARBA" id="ARBA00022833"/>
    </source>
</evidence>
<dbReference type="PANTHER" id="PTHR42683">
    <property type="entry name" value="ALDEHYDE REDUCTASE"/>
    <property type="match status" value="1"/>
</dbReference>
<dbReference type="AlphaFoldDB" id="A0AAW0CE55"/>
<dbReference type="InterPro" id="IPR036291">
    <property type="entry name" value="NAD(P)-bd_dom_sf"/>
</dbReference>
<evidence type="ECO:0000256" key="5">
    <source>
        <dbReference type="RuleBase" id="RU361277"/>
    </source>
</evidence>
<comment type="cofactor">
    <cofactor evidence="1 5">
        <name>Zn(2+)</name>
        <dbReference type="ChEBI" id="CHEBI:29105"/>
    </cofactor>
</comment>
<evidence type="ECO:0000256" key="4">
    <source>
        <dbReference type="ARBA" id="ARBA00023002"/>
    </source>
</evidence>
<proteinExistence type="inferred from homology"/>
<evidence type="ECO:0000313" key="8">
    <source>
        <dbReference type="Proteomes" id="UP001383192"/>
    </source>
</evidence>
<evidence type="ECO:0000256" key="1">
    <source>
        <dbReference type="ARBA" id="ARBA00001947"/>
    </source>
</evidence>
<dbReference type="SUPFAM" id="SSF50129">
    <property type="entry name" value="GroES-like"/>
    <property type="match status" value="1"/>
</dbReference>
<evidence type="ECO:0000313" key="7">
    <source>
        <dbReference type="EMBL" id="KAK7037276.1"/>
    </source>
</evidence>
<keyword evidence="8" id="KW-1185">Reference proteome</keyword>
<dbReference type="Pfam" id="PF00107">
    <property type="entry name" value="ADH_zinc_N"/>
    <property type="match status" value="1"/>
</dbReference>
<dbReference type="GO" id="GO:0016616">
    <property type="term" value="F:oxidoreductase activity, acting on the CH-OH group of donors, NAD or NADP as acceptor"/>
    <property type="evidence" value="ECO:0007669"/>
    <property type="project" value="InterPro"/>
</dbReference>
<dbReference type="InterPro" id="IPR013154">
    <property type="entry name" value="ADH-like_N"/>
</dbReference>
<dbReference type="SMART" id="SM00829">
    <property type="entry name" value="PKS_ER"/>
    <property type="match status" value="1"/>
</dbReference>
<dbReference type="FunFam" id="3.40.50.720:FF:000022">
    <property type="entry name" value="Cinnamyl alcohol dehydrogenase"/>
    <property type="match status" value="1"/>
</dbReference>
<sequence>MVYQGTTYRGSASGQIVQSSFTRTSLEPDEVVIKVTHSGVCGSELHFLHMDVVLGHEGVGVVQEVGSACKRVKVGERVGWGFNHATCGYCDHCLSGPSEDQYCKHAKVFASDNTDQGSFSNLSVRKEEWLFVIPDGLKSEHAAPLMCAGATVFTPLIDHVKPIDRIGIVGIGGLGHLAIQFASKMGCDVVVFSSSESKREEALALGASEFYATKGVTNLADLGLKKPLKHLLLTNSGPTHLGMYHPLLDEHANILLTTYALGDLVTSHPDMTFRGISIIGTKIASRFIMNKLLEFAARNKIAPYIELFPLNTDGATAAIKKLQDGTMRYRGILVNESA</sequence>
<dbReference type="Pfam" id="PF08240">
    <property type="entry name" value="ADH_N"/>
    <property type="match status" value="1"/>
</dbReference>
<dbReference type="Proteomes" id="UP001383192">
    <property type="component" value="Unassembled WGS sequence"/>
</dbReference>
<accession>A0AAW0CE55</accession>
<dbReference type="Gene3D" id="3.40.50.720">
    <property type="entry name" value="NAD(P)-binding Rossmann-like Domain"/>
    <property type="match status" value="1"/>
</dbReference>
<feature type="domain" description="Enoyl reductase (ER)" evidence="6">
    <location>
        <begin position="10"/>
        <end position="333"/>
    </location>
</feature>
<name>A0AAW0CE55_9AGAR</name>